<feature type="region of interest" description="Disordered" evidence="2">
    <location>
        <begin position="1773"/>
        <end position="1798"/>
    </location>
</feature>
<feature type="compositionally biased region" description="Basic and acidic residues" evidence="2">
    <location>
        <begin position="1324"/>
        <end position="1336"/>
    </location>
</feature>
<feature type="region of interest" description="Disordered" evidence="2">
    <location>
        <begin position="1966"/>
        <end position="2007"/>
    </location>
</feature>
<evidence type="ECO:0008006" key="8">
    <source>
        <dbReference type="Google" id="ProtNLM"/>
    </source>
</evidence>
<reference evidence="6" key="1">
    <citation type="submission" date="2021-11" db="EMBL/GenBank/DDBJ databases">
        <authorList>
            <person name="Schell T."/>
        </authorList>
    </citation>
    <scope>NUCLEOTIDE SEQUENCE</scope>
    <source>
        <strain evidence="6">M5</strain>
    </source>
</reference>
<dbReference type="InterPro" id="IPR056771">
    <property type="entry name" value="FH3_FHOD1-3-like"/>
</dbReference>
<feature type="compositionally biased region" description="Acidic residues" evidence="2">
    <location>
        <begin position="1271"/>
        <end position="1291"/>
    </location>
</feature>
<keyword evidence="3" id="KW-0472">Membrane</keyword>
<feature type="compositionally biased region" description="Polar residues" evidence="2">
    <location>
        <begin position="986"/>
        <end position="996"/>
    </location>
</feature>
<feature type="compositionally biased region" description="Low complexity" evidence="2">
    <location>
        <begin position="451"/>
        <end position="474"/>
    </location>
</feature>
<accession>A0A8J2S233</accession>
<feature type="region of interest" description="Disordered" evidence="2">
    <location>
        <begin position="2516"/>
        <end position="2551"/>
    </location>
</feature>
<dbReference type="Pfam" id="PF24959">
    <property type="entry name" value="FH3_FHOD1-3"/>
    <property type="match status" value="1"/>
</dbReference>
<organism evidence="6 7">
    <name type="scientific">Daphnia galeata</name>
    <dbReference type="NCBI Taxonomy" id="27404"/>
    <lineage>
        <taxon>Eukaryota</taxon>
        <taxon>Metazoa</taxon>
        <taxon>Ecdysozoa</taxon>
        <taxon>Arthropoda</taxon>
        <taxon>Crustacea</taxon>
        <taxon>Branchiopoda</taxon>
        <taxon>Diplostraca</taxon>
        <taxon>Cladocera</taxon>
        <taxon>Anomopoda</taxon>
        <taxon>Daphniidae</taxon>
        <taxon>Daphnia</taxon>
    </lineage>
</organism>
<feature type="compositionally biased region" description="Basic and acidic residues" evidence="2">
    <location>
        <begin position="1775"/>
        <end position="1791"/>
    </location>
</feature>
<sequence>MDNCRVHFFTKRTTHFRFLYFFFLKNFFLFLLIVLGQNKAPATPTRTATATGGNSFRSSFSPLSTASSSNASNGTGISSRYGNAGTIRSSGYSAASGSEEPSSGSSRNRQRDPPESPASAKVSYQAGVQANRISPNYSSTTNQRESNNVNNSSGSGGISSRTEPSKSMYGTSARDSRAGTEVGSRSGLDRNSSQSSGNSQSAQGGSGGSNNSYSLGRSSNYGNVYKLPSSASSANSTNGSSNYGNSWAERSPSGRSSQDTNSSSKSGTTSRNGGAAPSAVSESNLLSPYATGYTRRSKSREKETETPKTETSGKSESSSVTLPRSFRAYNQRGNTSTTFQSPSTYTPRVPTSYGRSNQTTSRDLSYATKPAAQQPTERFSAYRSMFSEPGPKSLPVMSIDETKEIPPAPSEDIVKSEAAKSEEESDSEEEEEDDEADETPEAPVSYVVSRGTSPITSSESISSSKTSLLPISGSIRSPKVLKSRLPSIAVREVQTEEPDSIRPRRFVGYTGSPSAYGSAGSTSRPGSYTDRYFSKYVTPSRYSSGTSPPAEEKTKSPPISGTVNKPPIPVPVVGSKEYRKSALNVDLDDQQVSEFRKRQEEFREAQRRAKRQARKNSSGGSKSSSASPGPVDRRTPSVTPASSRRNSLNSEKGTPSLSRSPSAKIQQPKQQLPVSRSQSRRKVVTSAKNSSSSRSSSCSSSSSGAEEAAPEEKTSRSKSKSSSSASIGVSALPVQSELSLCATVRKSSTSSESNSRLNLSRTSAEKVSTPASSPRRSPLQPSSSSSSSNSSKSPSKSRSPSINSSAVVHSDSPELAVPPADESSRSQSRSSSVNWSKLLKMTRGPEERSSTSPESLVSKSSNSSQGNRKGIFSRSPSYNMMMLRSPEVGTSVGTRSVTRSPSGAVAGRVPSRAASSTSLPLPPSSLPPPNRSGRTTASSSRSHIPSRNASARSIARSCSTSTDSSTSTESDRVQKHSRSVSRIKDSANSSKRNSLEPSGGGLAESSSFAAKLASSFGWLRKQNSEIIPWWLPSTDNIPAKEQEDDAAAGEQQRMMKPEESSTSSADETQSSSSNEEETESTENKRDDTDVEVDDLIPYDVPDDLGITKLLDDSESAVIIDAELSSSLPVKETETDSRSDVNPEELGDRYSPDGFEWPECPATPPMTRSYPFYRRPPSPYDNVKPDIPVMTSTIQPSPSGCSMNTAWGVDALRALESLETINIQPQKSKSSLNDLSKDQVIKAEEEEDEEEEEEEEEEDEEEDEEQEKKEEELEEEEEEEEEAEEEEEEEEEQVIKEIEIKKDVEEEESNDSSEEDDEEEEEGDRDQVEEQRVVKDQEESDFDDVEDSASAAVPSTGPEQQEELGDATFQVYKDGDYGNYLDVEATLNEQSEELEGFLENRKNSIVLRTQLSVRVNGIMDKLLHSEGKELRRALFSLKQIFQEDKDLVHEFVQNDGLACLIRVGHTADQNFQNYILRALGQVMLYVDGMNGVMEHNPTVQWLYSLIASKYRLVAKTALKLLLVFVEYVESNCQLLVKAIETVDSGQDSKPWSSLMRLLQERDSSDSELLVYAVTLINKTLHGLPDQDSYYDQIENLEALGMQQIVTRFASKPGGDADLIQQLEIYEHQLKQEDGEPYVNLDYSNQQSRVPRNGRSSHRSPRHPSNQTQQGNKRLNSFQLLQTVTADGKTQEEEVSSGEENGAIVRKLTASHSKKHLALLANELADKSFNQWSSSSSESSCSMEDVKQHMLNGSKSHVDLKDVNDVGVTPALRRRRERAERQRSLIREQEDAARMSPSQIEESFDDCNTSITIPKVITVADVADENRRNVDLTLNMAPISERISNLQKEKDKDSVDRNLLDISREASVKDLTERLQANHISANPTSPTEEKFNRLGDLSGIISKAKEELTKSKSRHDLRNLSEQNTALSPTGKVESKKSENELHWESLLETLDRPLQICDLDFTDLQQEEDSDPLNPSVRVNAFGPPPPPPPPNLNGVPPPPMPGLMPPPPPLSKSALPPPVFFGVQLHHNGAEPAPTNTLLKQKKTVKLFWREIREDQLSLIKGPTLWDELHPVAVDTKNLEHLFESRSKDLITKKHQEATKNKELIVLDPKRSNSINIGMTKLPPPRTIKTAILKMDSTIINREGIEKLLTMLPTDEERAKIQEAQLASPELPLGSAEQFLLSLASITELAARLKLWLFKSDYENMEKELAEPLMDLKQGIDILQSNVTFRAILATLLAVGNFLNGAEIKGFQVDYLAKVPEVKDTVHKHSLLHHLCHMIMEQNVDTTDLYSEIGAVTRASRVDYDELAANLNKMEEDCKASWDHLRAIAKHDGNTAMKIKMSEFLTDCAERIMVATIVHRRVTNRFRKFLLWLGTPPAQVRETKPGTFCRIVSEFALEYRTTRDRVLQQMEKKANHRERSKTRGKMITQIGSTNGLNSLSSYDSPITYRTKEDRADAELRQLLGSDISDTESMRTGTWGRSRKSMGLGRSTSIRDDYLTDAVTDGDDEILESLVKTATRTSTHPRERKRSNRQHNHADRSSALRRTRKHGLSEEDRKYLITLAAQVAAA</sequence>
<dbReference type="GO" id="GO:0030866">
    <property type="term" value="P:cortical actin cytoskeleton organization"/>
    <property type="evidence" value="ECO:0007669"/>
    <property type="project" value="TreeGrafter"/>
</dbReference>
<feature type="compositionally biased region" description="Polar residues" evidence="2">
    <location>
        <begin position="891"/>
        <end position="901"/>
    </location>
</feature>
<dbReference type="Gene3D" id="1.20.58.2220">
    <property type="entry name" value="Formin, FH2 domain"/>
    <property type="match status" value="1"/>
</dbReference>
<feature type="compositionally biased region" description="Low complexity" evidence="2">
    <location>
        <begin position="191"/>
        <end position="246"/>
    </location>
</feature>
<dbReference type="PANTHER" id="PTHR45920">
    <property type="entry name" value="FORMIN HOMOLOGY 2 DOMAIN CONTAINING, ISOFORM I"/>
    <property type="match status" value="1"/>
</dbReference>
<dbReference type="EMBL" id="CAKKLH010000313">
    <property type="protein sequence ID" value="CAH0111331.1"/>
    <property type="molecule type" value="Genomic_DNA"/>
</dbReference>
<feature type="compositionally biased region" description="Low complexity" evidence="2">
    <location>
        <begin position="690"/>
        <end position="703"/>
    </location>
</feature>
<dbReference type="OrthoDB" id="9806920at2759"/>
<feature type="compositionally biased region" description="Low complexity" evidence="2">
    <location>
        <begin position="931"/>
        <end position="968"/>
    </location>
</feature>
<feature type="region of interest" description="Disordered" evidence="2">
    <location>
        <begin position="1221"/>
        <end position="1364"/>
    </location>
</feature>
<dbReference type="SUPFAM" id="SSF101447">
    <property type="entry name" value="Formin homology 2 domain (FH2 domain)"/>
    <property type="match status" value="1"/>
</dbReference>
<feature type="transmembrane region" description="Helical" evidence="3">
    <location>
        <begin position="18"/>
        <end position="36"/>
    </location>
</feature>
<evidence type="ECO:0000256" key="3">
    <source>
        <dbReference type="SAM" id="Phobius"/>
    </source>
</evidence>
<dbReference type="Pfam" id="PF02181">
    <property type="entry name" value="FH2"/>
    <property type="match status" value="1"/>
</dbReference>
<feature type="compositionally biased region" description="Polar residues" evidence="2">
    <location>
        <begin position="126"/>
        <end position="145"/>
    </location>
</feature>
<feature type="compositionally biased region" description="Low complexity" evidence="2">
    <location>
        <begin position="910"/>
        <end position="919"/>
    </location>
</feature>
<feature type="region of interest" description="Disordered" evidence="2">
    <location>
        <begin position="1128"/>
        <end position="1172"/>
    </location>
</feature>
<feature type="compositionally biased region" description="Pro residues" evidence="2">
    <location>
        <begin position="920"/>
        <end position="930"/>
    </location>
</feature>
<dbReference type="GO" id="GO:0005737">
    <property type="term" value="C:cytoplasm"/>
    <property type="evidence" value="ECO:0007669"/>
    <property type="project" value="TreeGrafter"/>
</dbReference>
<protein>
    <recommendedName>
        <fullName evidence="8">FH1/FH2 domain-containing protein 3</fullName>
    </recommendedName>
</protein>
<evidence type="ECO:0000256" key="1">
    <source>
        <dbReference type="ARBA" id="ARBA00023203"/>
    </source>
</evidence>
<comment type="caution">
    <text evidence="6">The sequence shown here is derived from an EMBL/GenBank/DDBJ whole genome shotgun (WGS) entry which is preliminary data.</text>
</comment>
<feature type="compositionally biased region" description="Acidic residues" evidence="2">
    <location>
        <begin position="1337"/>
        <end position="1346"/>
    </location>
</feature>
<feature type="region of interest" description="Disordered" evidence="2">
    <location>
        <begin position="1643"/>
        <end position="1673"/>
    </location>
</feature>
<feature type="region of interest" description="Disordered" evidence="2">
    <location>
        <begin position="42"/>
        <end position="1007"/>
    </location>
</feature>
<gene>
    <name evidence="6" type="ORF">DGAL_LOCUS14971</name>
</gene>
<proteinExistence type="predicted"/>
<feature type="compositionally biased region" description="Low complexity" evidence="2">
    <location>
        <begin position="89"/>
        <end position="106"/>
    </location>
</feature>
<feature type="compositionally biased region" description="Polar residues" evidence="2">
    <location>
        <begin position="353"/>
        <end position="363"/>
    </location>
</feature>
<evidence type="ECO:0000313" key="6">
    <source>
        <dbReference type="EMBL" id="CAH0111331.1"/>
    </source>
</evidence>
<feature type="compositionally biased region" description="Polar residues" evidence="2">
    <location>
        <begin position="850"/>
        <end position="867"/>
    </location>
</feature>
<dbReference type="InterPro" id="IPR014768">
    <property type="entry name" value="GBD/FH3_dom"/>
</dbReference>
<feature type="compositionally biased region" description="Low complexity" evidence="2">
    <location>
        <begin position="42"/>
        <end position="79"/>
    </location>
</feature>
<dbReference type="FunFam" id="1.25.10.10:FF:000056">
    <property type="entry name" value="FH1/FH2 domain-containing protein 3 isoform X1"/>
    <property type="match status" value="1"/>
</dbReference>
<keyword evidence="7" id="KW-1185">Reference proteome</keyword>
<dbReference type="InterPro" id="IPR011989">
    <property type="entry name" value="ARM-like"/>
</dbReference>
<evidence type="ECO:0000313" key="7">
    <source>
        <dbReference type="Proteomes" id="UP000789390"/>
    </source>
</evidence>
<dbReference type="InterPro" id="IPR041387">
    <property type="entry name" value="FHOD1_GBD_N"/>
</dbReference>
<feature type="compositionally biased region" description="Low complexity" evidence="2">
    <location>
        <begin position="615"/>
        <end position="629"/>
    </location>
</feature>
<dbReference type="InterPro" id="IPR015425">
    <property type="entry name" value="FH2_Formin"/>
</dbReference>
<evidence type="ECO:0000259" key="4">
    <source>
        <dbReference type="PROSITE" id="PS51232"/>
    </source>
</evidence>
<keyword evidence="3" id="KW-0812">Transmembrane</keyword>
<feature type="compositionally biased region" description="Low complexity" evidence="2">
    <location>
        <begin position="747"/>
        <end position="762"/>
    </location>
</feature>
<feature type="region of interest" description="Disordered" evidence="2">
    <location>
        <begin position="1906"/>
        <end position="1938"/>
    </location>
</feature>
<dbReference type="PROSITE" id="PS51232">
    <property type="entry name" value="GBD_FH3"/>
    <property type="match status" value="1"/>
</dbReference>
<feature type="domain" description="FH2" evidence="5">
    <location>
        <begin position="2035"/>
        <end position="2426"/>
    </location>
</feature>
<feature type="compositionally biased region" description="Basic and acidic residues" evidence="2">
    <location>
        <begin position="300"/>
        <end position="313"/>
    </location>
</feature>
<keyword evidence="3" id="KW-1133">Transmembrane helix</keyword>
<feature type="compositionally biased region" description="Acidic residues" evidence="2">
    <location>
        <begin position="1304"/>
        <end position="1323"/>
    </location>
</feature>
<dbReference type="SUPFAM" id="SSF48371">
    <property type="entry name" value="ARM repeat"/>
    <property type="match status" value="1"/>
</dbReference>
<feature type="compositionally biased region" description="Acidic residues" evidence="2">
    <location>
        <begin position="423"/>
        <end position="440"/>
    </location>
</feature>
<feature type="compositionally biased region" description="Low complexity" evidence="2">
    <location>
        <begin position="1060"/>
        <end position="1073"/>
    </location>
</feature>
<feature type="compositionally biased region" description="Basic residues" evidence="2">
    <location>
        <begin position="2526"/>
        <end position="2535"/>
    </location>
</feature>
<dbReference type="PROSITE" id="PS51444">
    <property type="entry name" value="FH2"/>
    <property type="match status" value="1"/>
</dbReference>
<evidence type="ECO:0000259" key="5">
    <source>
        <dbReference type="PROSITE" id="PS51444"/>
    </source>
</evidence>
<dbReference type="InterPro" id="IPR016024">
    <property type="entry name" value="ARM-type_fold"/>
</dbReference>
<dbReference type="GO" id="GO:0051015">
    <property type="term" value="F:actin filament binding"/>
    <property type="evidence" value="ECO:0007669"/>
    <property type="project" value="TreeGrafter"/>
</dbReference>
<dbReference type="Gene3D" id="1.25.10.10">
    <property type="entry name" value="Leucine-rich Repeat Variant"/>
    <property type="match status" value="1"/>
</dbReference>
<feature type="compositionally biased region" description="Low complexity" evidence="2">
    <location>
        <begin position="772"/>
        <end position="805"/>
    </location>
</feature>
<dbReference type="Pfam" id="PF18382">
    <property type="entry name" value="Formin_GBD_N"/>
    <property type="match status" value="1"/>
</dbReference>
<feature type="compositionally biased region" description="Basic and acidic residues" evidence="2">
    <location>
        <begin position="594"/>
        <end position="607"/>
    </location>
</feature>
<dbReference type="PANTHER" id="PTHR45920:SF4">
    <property type="entry name" value="FORMIN HOMOLOGY 2 DOMAIN CONTAINING, ISOFORM I"/>
    <property type="match status" value="1"/>
</dbReference>
<feature type="compositionally biased region" description="Polar residues" evidence="2">
    <location>
        <begin position="511"/>
        <end position="526"/>
    </location>
</feature>
<dbReference type="Proteomes" id="UP000789390">
    <property type="component" value="Unassembled WGS sequence"/>
</dbReference>
<keyword evidence="1" id="KW-0009">Actin-binding</keyword>
<feature type="compositionally biased region" description="Acidic residues" evidence="2">
    <location>
        <begin position="1243"/>
        <end position="1264"/>
    </location>
</feature>
<feature type="compositionally biased region" description="Basic and acidic residues" evidence="2">
    <location>
        <begin position="1292"/>
        <end position="1303"/>
    </location>
</feature>
<evidence type="ECO:0000256" key="2">
    <source>
        <dbReference type="SAM" id="MobiDB-lite"/>
    </source>
</evidence>
<feature type="compositionally biased region" description="Polar residues" evidence="2">
    <location>
        <begin position="331"/>
        <end position="346"/>
    </location>
</feature>
<feature type="compositionally biased region" description="Basic and acidic residues" evidence="2">
    <location>
        <begin position="1130"/>
        <end position="1150"/>
    </location>
</feature>
<feature type="domain" description="GBD/FH3" evidence="4">
    <location>
        <begin position="1355"/>
        <end position="1714"/>
    </location>
</feature>
<feature type="compositionally biased region" description="Acidic residues" evidence="2">
    <location>
        <begin position="1088"/>
        <end position="1097"/>
    </location>
</feature>
<dbReference type="InterPro" id="IPR042201">
    <property type="entry name" value="FH2_Formin_sf"/>
</dbReference>
<feature type="compositionally biased region" description="Pro residues" evidence="2">
    <location>
        <begin position="1983"/>
        <end position="2007"/>
    </location>
</feature>
<dbReference type="GO" id="GO:0005856">
    <property type="term" value="C:cytoskeleton"/>
    <property type="evidence" value="ECO:0007669"/>
    <property type="project" value="TreeGrafter"/>
</dbReference>
<feature type="compositionally biased region" description="Polar residues" evidence="2">
    <location>
        <begin position="636"/>
        <end position="677"/>
    </location>
</feature>
<name>A0A8J2S233_9CRUS</name>
<feature type="compositionally biased region" description="Basic and acidic residues" evidence="2">
    <location>
        <begin position="1906"/>
        <end position="1918"/>
    </location>
</feature>
<feature type="compositionally biased region" description="Polar residues" evidence="2">
    <location>
        <begin position="253"/>
        <end position="272"/>
    </location>
</feature>
<dbReference type="SMART" id="SM00498">
    <property type="entry name" value="FH2"/>
    <property type="match status" value="1"/>
</dbReference>
<feature type="compositionally biased region" description="Basic and acidic residues" evidence="2">
    <location>
        <begin position="412"/>
        <end position="422"/>
    </location>
</feature>
<feature type="region of interest" description="Disordered" evidence="2">
    <location>
        <begin position="1031"/>
        <end position="1097"/>
    </location>
</feature>